<accession>A0AAV9L810</accession>
<dbReference type="AlphaFoldDB" id="A0AAV9L810"/>
<keyword evidence="2" id="KW-1185">Reference proteome</keyword>
<sequence length="62" mass="7073">MQNLKLQIKKSTLELQIVNANIRDYEPGAEQESSLHQLCWCESNLKLSLQKVLARKVCSSTI</sequence>
<organism evidence="1 2">
    <name type="scientific">Solanum pinnatisectum</name>
    <name type="common">tansyleaf nightshade</name>
    <dbReference type="NCBI Taxonomy" id="50273"/>
    <lineage>
        <taxon>Eukaryota</taxon>
        <taxon>Viridiplantae</taxon>
        <taxon>Streptophyta</taxon>
        <taxon>Embryophyta</taxon>
        <taxon>Tracheophyta</taxon>
        <taxon>Spermatophyta</taxon>
        <taxon>Magnoliopsida</taxon>
        <taxon>eudicotyledons</taxon>
        <taxon>Gunneridae</taxon>
        <taxon>Pentapetalae</taxon>
        <taxon>asterids</taxon>
        <taxon>lamiids</taxon>
        <taxon>Solanales</taxon>
        <taxon>Solanaceae</taxon>
        <taxon>Solanoideae</taxon>
        <taxon>Solaneae</taxon>
        <taxon>Solanum</taxon>
    </lineage>
</organism>
<gene>
    <name evidence="1" type="ORF">R3W88_012119</name>
</gene>
<reference evidence="1 2" key="1">
    <citation type="submission" date="2023-10" db="EMBL/GenBank/DDBJ databases">
        <title>Genome-Wide Identification Analysis in wild type Solanum Pinnatisectum Reveals Some Genes Defensing Phytophthora Infestans.</title>
        <authorList>
            <person name="Sun C."/>
        </authorList>
    </citation>
    <scope>NUCLEOTIDE SEQUENCE [LARGE SCALE GENOMIC DNA]</scope>
    <source>
        <strain evidence="1">LQN</strain>
        <tissue evidence="1">Leaf</tissue>
    </source>
</reference>
<name>A0AAV9L810_9SOLN</name>
<protein>
    <submittedName>
        <fullName evidence="1">Uncharacterized protein</fullName>
    </submittedName>
</protein>
<evidence type="ECO:0000313" key="2">
    <source>
        <dbReference type="Proteomes" id="UP001311915"/>
    </source>
</evidence>
<proteinExistence type="predicted"/>
<comment type="caution">
    <text evidence="1">The sequence shown here is derived from an EMBL/GenBank/DDBJ whole genome shotgun (WGS) entry which is preliminary data.</text>
</comment>
<dbReference type="EMBL" id="JAWPEI010000007">
    <property type="protein sequence ID" value="KAK4721886.1"/>
    <property type="molecule type" value="Genomic_DNA"/>
</dbReference>
<evidence type="ECO:0000313" key="1">
    <source>
        <dbReference type="EMBL" id="KAK4721886.1"/>
    </source>
</evidence>
<dbReference type="Proteomes" id="UP001311915">
    <property type="component" value="Unassembled WGS sequence"/>
</dbReference>